<dbReference type="AlphaFoldDB" id="A0A183EGX2"/>
<feature type="compositionally biased region" description="Basic and acidic residues" evidence="1">
    <location>
        <begin position="21"/>
        <end position="49"/>
    </location>
</feature>
<accession>A0A183EGX2</accession>
<reference evidence="4" key="1">
    <citation type="submission" date="2016-06" db="UniProtKB">
        <authorList>
            <consortium name="WormBaseParasite"/>
        </authorList>
    </citation>
    <scope>IDENTIFICATION</scope>
</reference>
<evidence type="ECO:0000313" key="3">
    <source>
        <dbReference type="Proteomes" id="UP000271098"/>
    </source>
</evidence>
<protein>
    <submittedName>
        <fullName evidence="4">IQ calmodulin-binding motif domain-containing protein</fullName>
    </submittedName>
</protein>
<dbReference type="Proteomes" id="UP000271098">
    <property type="component" value="Unassembled WGS sequence"/>
</dbReference>
<feature type="region of interest" description="Disordered" evidence="1">
    <location>
        <begin position="1"/>
        <end position="68"/>
    </location>
</feature>
<evidence type="ECO:0000313" key="4">
    <source>
        <dbReference type="WBParaSite" id="GPUH_0002023801-mRNA-1"/>
    </source>
</evidence>
<dbReference type="WBParaSite" id="GPUH_0002023801-mRNA-1">
    <property type="protein sequence ID" value="GPUH_0002023801-mRNA-1"/>
    <property type="gene ID" value="GPUH_0002023801"/>
</dbReference>
<sequence length="85" mass="9394">MGCVLGTAADEDRQSLQVQRAAEEAPSHSRRSEGKKEAAREKEDSKMEEGEVSSSPPSSSRVETTVSHRRVSAAVPFFTFKFHRT</sequence>
<name>A0A183EGX2_9BILA</name>
<evidence type="ECO:0000256" key="1">
    <source>
        <dbReference type="SAM" id="MobiDB-lite"/>
    </source>
</evidence>
<reference evidence="2 3" key="2">
    <citation type="submission" date="2018-11" db="EMBL/GenBank/DDBJ databases">
        <authorList>
            <consortium name="Pathogen Informatics"/>
        </authorList>
    </citation>
    <scope>NUCLEOTIDE SEQUENCE [LARGE SCALE GENOMIC DNA]</scope>
</reference>
<organism evidence="4">
    <name type="scientific">Gongylonema pulchrum</name>
    <dbReference type="NCBI Taxonomy" id="637853"/>
    <lineage>
        <taxon>Eukaryota</taxon>
        <taxon>Metazoa</taxon>
        <taxon>Ecdysozoa</taxon>
        <taxon>Nematoda</taxon>
        <taxon>Chromadorea</taxon>
        <taxon>Rhabditida</taxon>
        <taxon>Spirurina</taxon>
        <taxon>Spiruromorpha</taxon>
        <taxon>Spiruroidea</taxon>
        <taxon>Gongylonematidae</taxon>
        <taxon>Gongylonema</taxon>
    </lineage>
</organism>
<proteinExistence type="predicted"/>
<dbReference type="EMBL" id="UYRT01089987">
    <property type="protein sequence ID" value="VDN35546.1"/>
    <property type="molecule type" value="Genomic_DNA"/>
</dbReference>
<evidence type="ECO:0000313" key="2">
    <source>
        <dbReference type="EMBL" id="VDN35546.1"/>
    </source>
</evidence>
<keyword evidence="3" id="KW-1185">Reference proteome</keyword>
<gene>
    <name evidence="2" type="ORF">GPUH_LOCUS20211</name>
</gene>